<accession>A0A0E9VN14</accession>
<organism evidence="2">
    <name type="scientific">Anguilla anguilla</name>
    <name type="common">European freshwater eel</name>
    <name type="synonym">Muraena anguilla</name>
    <dbReference type="NCBI Taxonomy" id="7936"/>
    <lineage>
        <taxon>Eukaryota</taxon>
        <taxon>Metazoa</taxon>
        <taxon>Chordata</taxon>
        <taxon>Craniata</taxon>
        <taxon>Vertebrata</taxon>
        <taxon>Euteleostomi</taxon>
        <taxon>Actinopterygii</taxon>
        <taxon>Neopterygii</taxon>
        <taxon>Teleostei</taxon>
        <taxon>Anguilliformes</taxon>
        <taxon>Anguillidae</taxon>
        <taxon>Anguilla</taxon>
    </lineage>
</organism>
<proteinExistence type="predicted"/>
<name>A0A0E9VN14_ANGAN</name>
<protein>
    <submittedName>
        <fullName evidence="2">Uncharacterized protein</fullName>
    </submittedName>
</protein>
<feature type="region of interest" description="Disordered" evidence="1">
    <location>
        <begin position="25"/>
        <end position="52"/>
    </location>
</feature>
<dbReference type="EMBL" id="GBXM01029130">
    <property type="protein sequence ID" value="JAH79447.1"/>
    <property type="molecule type" value="Transcribed_RNA"/>
</dbReference>
<reference evidence="2" key="2">
    <citation type="journal article" date="2015" name="Fish Shellfish Immunol.">
        <title>Early steps in the European eel (Anguilla anguilla)-Vibrio vulnificus interaction in the gills: Role of the RtxA13 toxin.</title>
        <authorList>
            <person name="Callol A."/>
            <person name="Pajuelo D."/>
            <person name="Ebbesson L."/>
            <person name="Teles M."/>
            <person name="MacKenzie S."/>
            <person name="Amaro C."/>
        </authorList>
    </citation>
    <scope>NUCLEOTIDE SEQUENCE</scope>
</reference>
<evidence type="ECO:0000313" key="2">
    <source>
        <dbReference type="EMBL" id="JAH79447.1"/>
    </source>
</evidence>
<sequence>MWASLLARHRITLVVIVPRRMGSKARGVTMENAHQSPTFGYDGSKGPNVGDW</sequence>
<dbReference type="AlphaFoldDB" id="A0A0E9VN14"/>
<evidence type="ECO:0000256" key="1">
    <source>
        <dbReference type="SAM" id="MobiDB-lite"/>
    </source>
</evidence>
<reference evidence="2" key="1">
    <citation type="submission" date="2014-11" db="EMBL/GenBank/DDBJ databases">
        <authorList>
            <person name="Amaro Gonzalez C."/>
        </authorList>
    </citation>
    <scope>NUCLEOTIDE SEQUENCE</scope>
</reference>